<feature type="compositionally biased region" description="Polar residues" evidence="1">
    <location>
        <begin position="1"/>
        <end position="14"/>
    </location>
</feature>
<evidence type="ECO:0000313" key="2">
    <source>
        <dbReference type="EMBL" id="KAH0549647.1"/>
    </source>
</evidence>
<evidence type="ECO:0000313" key="3">
    <source>
        <dbReference type="Proteomes" id="UP000826195"/>
    </source>
</evidence>
<dbReference type="Proteomes" id="UP000826195">
    <property type="component" value="Unassembled WGS sequence"/>
</dbReference>
<feature type="region of interest" description="Disordered" evidence="1">
    <location>
        <begin position="72"/>
        <end position="92"/>
    </location>
</feature>
<accession>A0AAV7IEE8</accession>
<sequence length="217" mass="24683">TQPTPRATQNSQPIHSTTVHSHSNSHNTTRVSRKNVISCVTVGDSDGEVSPGRAHAYLHQQTHIPQLPQVQQTTQHIKHEPQLQHHVSSGYSQQSQKKRLLAKVQSECNMINIATKPEPGVEYLAPHPCHAPSCKEAPTYQDDAYDMHNYLLQYVTTSSAHPHLQEQHIVYATGAEKRVSWPTKRTEYKHEYVQPPAAHSRDHQKWTVTNPIHQYRL</sequence>
<feature type="compositionally biased region" description="Low complexity" evidence="1">
    <location>
        <begin position="15"/>
        <end position="29"/>
    </location>
</feature>
<feature type="non-terminal residue" evidence="2">
    <location>
        <position position="1"/>
    </location>
</feature>
<name>A0AAV7IEE8_COTGL</name>
<evidence type="ECO:0000256" key="1">
    <source>
        <dbReference type="SAM" id="MobiDB-lite"/>
    </source>
</evidence>
<reference evidence="2 3" key="1">
    <citation type="journal article" date="2021" name="J. Hered.">
        <title>A chromosome-level genome assembly of the parasitoid wasp, Cotesia glomerata (Hymenoptera: Braconidae).</title>
        <authorList>
            <person name="Pinto B.J."/>
            <person name="Weis J.J."/>
            <person name="Gamble T."/>
            <person name="Ode P.J."/>
            <person name="Paul R."/>
            <person name="Zaspel J.M."/>
        </authorList>
    </citation>
    <scope>NUCLEOTIDE SEQUENCE [LARGE SCALE GENOMIC DNA]</scope>
    <source>
        <strain evidence="2">CgM1</strain>
    </source>
</reference>
<proteinExistence type="predicted"/>
<gene>
    <name evidence="2" type="ORF">KQX54_011675</name>
</gene>
<feature type="region of interest" description="Disordered" evidence="1">
    <location>
        <begin position="1"/>
        <end position="32"/>
    </location>
</feature>
<organism evidence="2 3">
    <name type="scientific">Cotesia glomerata</name>
    <name type="common">Lepidopteran parasitic wasp</name>
    <name type="synonym">Apanteles glomeratus</name>
    <dbReference type="NCBI Taxonomy" id="32391"/>
    <lineage>
        <taxon>Eukaryota</taxon>
        <taxon>Metazoa</taxon>
        <taxon>Ecdysozoa</taxon>
        <taxon>Arthropoda</taxon>
        <taxon>Hexapoda</taxon>
        <taxon>Insecta</taxon>
        <taxon>Pterygota</taxon>
        <taxon>Neoptera</taxon>
        <taxon>Endopterygota</taxon>
        <taxon>Hymenoptera</taxon>
        <taxon>Apocrita</taxon>
        <taxon>Ichneumonoidea</taxon>
        <taxon>Braconidae</taxon>
        <taxon>Microgastrinae</taxon>
        <taxon>Cotesia</taxon>
    </lineage>
</organism>
<comment type="caution">
    <text evidence="2">The sequence shown here is derived from an EMBL/GenBank/DDBJ whole genome shotgun (WGS) entry which is preliminary data.</text>
</comment>
<keyword evidence="3" id="KW-1185">Reference proteome</keyword>
<dbReference type="EMBL" id="JAHXZJ010001864">
    <property type="protein sequence ID" value="KAH0549647.1"/>
    <property type="molecule type" value="Genomic_DNA"/>
</dbReference>
<dbReference type="AlphaFoldDB" id="A0AAV7IEE8"/>
<protein>
    <submittedName>
        <fullName evidence="2">Uncharacterized protein</fullName>
    </submittedName>
</protein>